<sequence>MQKTLIVHHRNGIGDLVWHVPYIRAIARDSANGKVTVLARPSCRARDLLAGESCVEEVIEYDRRPRGGGMGRHEGFRGQWQFLRMLRGKKFDRIVIFSGRTRYGFLALLAGIPQRLGFGFAAWQRLFLNKPPYIARFAGQGSWVYPEATDFAVAHGFVESAVVPKLAVPAALAVEVEAELASLPHPRIVLAIGASHPRKNWGGEKFLALARTLVAAGNGVLILGGPAEREAAEAVYACDPILLAAGTTRVMCQPSVLRSAAALQVCDFCVGNDTGMLNVAVAVNVPSLGLFGPTLPLQHDPLLHGISAPDMENISMQMVLDRLASFSIPVAALDMQNDGMPAGLN</sequence>
<reference evidence="3" key="1">
    <citation type="journal article" date="2014" name="Int. J. Syst. Evol. Microbiol.">
        <title>Complete genome sequence of Corynebacterium casei LMG S-19264T (=DSM 44701T), isolated from a smear-ripened cheese.</title>
        <authorList>
            <consortium name="US DOE Joint Genome Institute (JGI-PGF)"/>
            <person name="Walter F."/>
            <person name="Albersmeier A."/>
            <person name="Kalinowski J."/>
            <person name="Ruckert C."/>
        </authorList>
    </citation>
    <scope>NUCLEOTIDE SEQUENCE</scope>
    <source>
        <strain evidence="3">CCM 7664</strain>
    </source>
</reference>
<comment type="caution">
    <text evidence="3">The sequence shown here is derived from an EMBL/GenBank/DDBJ whole genome shotgun (WGS) entry which is preliminary data.</text>
</comment>
<evidence type="ECO:0000256" key="1">
    <source>
        <dbReference type="ARBA" id="ARBA00022676"/>
    </source>
</evidence>
<dbReference type="GO" id="GO:0009244">
    <property type="term" value="P:lipopolysaccharide core region biosynthetic process"/>
    <property type="evidence" value="ECO:0007669"/>
    <property type="project" value="TreeGrafter"/>
</dbReference>
<keyword evidence="2" id="KW-0808">Transferase</keyword>
<accession>A0A8J3FA13</accession>
<keyword evidence="4" id="KW-1185">Reference proteome</keyword>
<name>A0A8J3FA13_9BURK</name>
<dbReference type="AlphaFoldDB" id="A0A8J3FA13"/>
<dbReference type="Proteomes" id="UP000627205">
    <property type="component" value="Unassembled WGS sequence"/>
</dbReference>
<dbReference type="Gene3D" id="3.40.50.2000">
    <property type="entry name" value="Glycogen Phosphorylase B"/>
    <property type="match status" value="2"/>
</dbReference>
<dbReference type="InterPro" id="IPR051199">
    <property type="entry name" value="LPS_LOS_Heptosyltrfase"/>
</dbReference>
<dbReference type="GO" id="GO:0008713">
    <property type="term" value="F:ADP-heptose-lipopolysaccharide heptosyltransferase activity"/>
    <property type="evidence" value="ECO:0007669"/>
    <property type="project" value="TreeGrafter"/>
</dbReference>
<dbReference type="PANTHER" id="PTHR30160:SF7">
    <property type="entry name" value="ADP-HEPTOSE--LPS HEPTOSYLTRANSFERASE 2"/>
    <property type="match status" value="1"/>
</dbReference>
<reference evidence="3" key="2">
    <citation type="submission" date="2020-09" db="EMBL/GenBank/DDBJ databases">
        <authorList>
            <person name="Sun Q."/>
            <person name="Sedlacek I."/>
        </authorList>
    </citation>
    <scope>NUCLEOTIDE SEQUENCE</scope>
    <source>
        <strain evidence="3">CCM 7664</strain>
    </source>
</reference>
<evidence type="ECO:0000256" key="2">
    <source>
        <dbReference type="ARBA" id="ARBA00022679"/>
    </source>
</evidence>
<protein>
    <submittedName>
        <fullName evidence="3">Heptosyltransferase</fullName>
    </submittedName>
</protein>
<dbReference type="InterPro" id="IPR002201">
    <property type="entry name" value="Glyco_trans_9"/>
</dbReference>
<proteinExistence type="predicted"/>
<dbReference type="SUPFAM" id="SSF53756">
    <property type="entry name" value="UDP-Glycosyltransferase/glycogen phosphorylase"/>
    <property type="match status" value="1"/>
</dbReference>
<organism evidence="3 4">
    <name type="scientific">Oxalicibacterium solurbis</name>
    <dbReference type="NCBI Taxonomy" id="69280"/>
    <lineage>
        <taxon>Bacteria</taxon>
        <taxon>Pseudomonadati</taxon>
        <taxon>Pseudomonadota</taxon>
        <taxon>Betaproteobacteria</taxon>
        <taxon>Burkholderiales</taxon>
        <taxon>Oxalobacteraceae</taxon>
        <taxon>Oxalicibacterium</taxon>
    </lineage>
</organism>
<dbReference type="GO" id="GO:0005829">
    <property type="term" value="C:cytosol"/>
    <property type="evidence" value="ECO:0007669"/>
    <property type="project" value="TreeGrafter"/>
</dbReference>
<gene>
    <name evidence="3" type="ORF">GCM10011430_23770</name>
</gene>
<dbReference type="Pfam" id="PF01075">
    <property type="entry name" value="Glyco_transf_9"/>
    <property type="match status" value="1"/>
</dbReference>
<dbReference type="CDD" id="cd03789">
    <property type="entry name" value="GT9_LPS_heptosyltransferase"/>
    <property type="match status" value="1"/>
</dbReference>
<keyword evidence="1" id="KW-0328">Glycosyltransferase</keyword>
<dbReference type="EMBL" id="BMDP01000003">
    <property type="protein sequence ID" value="GGI55203.1"/>
    <property type="molecule type" value="Genomic_DNA"/>
</dbReference>
<evidence type="ECO:0000313" key="4">
    <source>
        <dbReference type="Proteomes" id="UP000627205"/>
    </source>
</evidence>
<dbReference type="PANTHER" id="PTHR30160">
    <property type="entry name" value="TETRAACYLDISACCHARIDE 4'-KINASE-RELATED"/>
    <property type="match status" value="1"/>
</dbReference>
<evidence type="ECO:0000313" key="3">
    <source>
        <dbReference type="EMBL" id="GGI55203.1"/>
    </source>
</evidence>